<keyword evidence="3" id="KW-1185">Reference proteome</keyword>
<dbReference type="AlphaFoldDB" id="A0A1S8M7Y2"/>
<sequence length="181" mass="21375">MYYNYNDFDNYRYDYGYDDLDYDYNDENDVDFDPMRFENDDLNSETECPFFPDCQNTRDPMPPHGHSNPPMPPHGHMPPGHNPPGQYGQPGYDQMMPPGPPPTYVPQFQSGFGGSSIKAVDSGAIRICRYKYTYIWLNNGREFWAYITFVGPRSISGYRWMGRRWVYFGLDLRQIRYFVCR</sequence>
<organism evidence="2 3">
    <name type="scientific">Clostridium felsineum</name>
    <dbReference type="NCBI Taxonomy" id="36839"/>
    <lineage>
        <taxon>Bacteria</taxon>
        <taxon>Bacillati</taxon>
        <taxon>Bacillota</taxon>
        <taxon>Clostridia</taxon>
        <taxon>Eubacteriales</taxon>
        <taxon>Clostridiaceae</taxon>
        <taxon>Clostridium</taxon>
    </lineage>
</organism>
<dbReference type="STRING" id="84029.CROST_39550"/>
<feature type="region of interest" description="Disordered" evidence="1">
    <location>
        <begin position="56"/>
        <end position="86"/>
    </location>
</feature>
<protein>
    <submittedName>
        <fullName evidence="2">Uncharacterized protein</fullName>
    </submittedName>
</protein>
<dbReference type="KEGG" id="crw:CROST_035150"/>
<feature type="compositionally biased region" description="Pro residues" evidence="1">
    <location>
        <begin position="69"/>
        <end position="82"/>
    </location>
</feature>
<proteinExistence type="predicted"/>
<name>A0A1S8M7Y2_9CLOT</name>
<evidence type="ECO:0000313" key="3">
    <source>
        <dbReference type="Proteomes" id="UP000190951"/>
    </source>
</evidence>
<evidence type="ECO:0000313" key="2">
    <source>
        <dbReference type="EMBL" id="URZ12770.1"/>
    </source>
</evidence>
<evidence type="ECO:0000256" key="1">
    <source>
        <dbReference type="SAM" id="MobiDB-lite"/>
    </source>
</evidence>
<accession>A0A1S8M7Y2</accession>
<gene>
    <name evidence="2" type="ORF">CROST_035150</name>
</gene>
<dbReference type="RefSeq" id="WP_077834160.1">
    <property type="nucleotide sequence ID" value="NZ_CP096983.1"/>
</dbReference>
<dbReference type="EMBL" id="CP096983">
    <property type="protein sequence ID" value="URZ12770.1"/>
    <property type="molecule type" value="Genomic_DNA"/>
</dbReference>
<dbReference type="Proteomes" id="UP000190951">
    <property type="component" value="Chromosome"/>
</dbReference>
<reference evidence="2 3" key="1">
    <citation type="submission" date="2022-04" db="EMBL/GenBank/DDBJ databases">
        <title>Genome sequence of C. roseum typestrain.</title>
        <authorList>
            <person name="Poehlein A."/>
            <person name="Schoch T."/>
            <person name="Duerre P."/>
            <person name="Daniel R."/>
        </authorList>
    </citation>
    <scope>NUCLEOTIDE SEQUENCE [LARGE SCALE GENOMIC DNA]</scope>
    <source>
        <strain evidence="2 3">DSM 7320</strain>
    </source>
</reference>